<evidence type="ECO:0000259" key="1">
    <source>
        <dbReference type="Pfam" id="PF09603"/>
    </source>
</evidence>
<dbReference type="InterPro" id="IPR036439">
    <property type="entry name" value="Dockerin_dom_sf"/>
</dbReference>
<dbReference type="Gene3D" id="1.10.1330.10">
    <property type="entry name" value="Dockerin domain"/>
    <property type="match status" value="1"/>
</dbReference>
<dbReference type="InterPro" id="IPR011871">
    <property type="entry name" value="Fib_succ_major"/>
</dbReference>
<dbReference type="AlphaFoldDB" id="A0A644VB68"/>
<accession>A0A644VB68</accession>
<dbReference type="GO" id="GO:0000272">
    <property type="term" value="P:polysaccharide catabolic process"/>
    <property type="evidence" value="ECO:0007669"/>
    <property type="project" value="InterPro"/>
</dbReference>
<dbReference type="NCBIfam" id="TIGR02145">
    <property type="entry name" value="Fib_succ_major"/>
    <property type="match status" value="1"/>
</dbReference>
<feature type="domain" description="Fibrobacter succinogenes major paralogous" evidence="1">
    <location>
        <begin position="607"/>
        <end position="787"/>
    </location>
</feature>
<dbReference type="Pfam" id="PF09603">
    <property type="entry name" value="Fib_succ_major"/>
    <property type="match status" value="1"/>
</dbReference>
<dbReference type="SUPFAM" id="SSF63446">
    <property type="entry name" value="Type I dockerin domain"/>
    <property type="match status" value="1"/>
</dbReference>
<name>A0A644VB68_9ZZZZ</name>
<dbReference type="EMBL" id="VSSQ01000259">
    <property type="protein sequence ID" value="MPL88530.1"/>
    <property type="molecule type" value="Genomic_DNA"/>
</dbReference>
<proteinExistence type="predicted"/>
<reference evidence="2" key="1">
    <citation type="submission" date="2019-08" db="EMBL/GenBank/DDBJ databases">
        <authorList>
            <person name="Kucharzyk K."/>
            <person name="Murdoch R.W."/>
            <person name="Higgins S."/>
            <person name="Loffler F."/>
        </authorList>
    </citation>
    <scope>NUCLEOTIDE SEQUENCE</scope>
</reference>
<evidence type="ECO:0000313" key="2">
    <source>
        <dbReference type="EMBL" id="MPL88530.1"/>
    </source>
</evidence>
<gene>
    <name evidence="2" type="ORF">SDC9_34553</name>
</gene>
<comment type="caution">
    <text evidence="2">The sequence shown here is derived from an EMBL/GenBank/DDBJ whole genome shotgun (WGS) entry which is preliminary data.</text>
</comment>
<sequence length="788" mass="86396">MKKLIIFLLLGCFGAAAAINDPAFQQAGGKVISHLQPKERPLDLSCDPFIIVDPDFIFQTGNYFLNCYPAVTTRIYAGNLTENLIVTGVCPYEDGMVYLSLSNKFDYSNSLEITPHNGQIDTILYIRFCPGWFDRHALIYFNSSGCSASADIIVDGEAGNAPVSTLGNILAEPGSSVIVQLRVKDYNYIYQAHYFIGYNPSVLTFTGLGAYIGWFTSAWATVISPDSAFLEILFECPIDVYMECPDYEKLAELCFDYAGGATALTFRDCSFINVYQLVPIDEPASDYYINGSVGPSVRKLQVKVLPEGLYDPVSDSLNPALGSNGPVYPEDVSDQITLALHSVMPCHTGIFSADSVFMDRTGIASINVPVEFSNNHYLTARHRNSIETWSAQPVSFADCMVNYDFSLAQSQAYGNNLKAAGNRFVIFSGDINQDGITDPDDMTLIYNAASVFASGYLVSDLNGDGQTDTWDMNILDNNAAGFRQKVIPCSTQLPVSITDSVLVVDGISAVAYGKVTKAGTSPVTERGFCWHTGSEPKANGLHYNSGNGSGTFSGMITGLNYNTKYFIRSYGINNEGAAYGNQIIFTTTLYSQGNGLTDTDGNYYNTVIIGTQEWMAENLRTMSYCNGESITNITSNDLWNNTRSGAYCWYNNEISYGEIYGALYNWYAVADDRKLCPAGWHVPDQNDWAVLRSLYLDWHITAGEMMKAEYGWVTGNGNNLSGFLALPGGERGISGNTPFLHEGSMTKFWCSSEYLIGHGFYLNLDQGPAAPMAERSGNFGHSVRCIKD</sequence>
<organism evidence="2">
    <name type="scientific">bioreactor metagenome</name>
    <dbReference type="NCBI Taxonomy" id="1076179"/>
    <lineage>
        <taxon>unclassified sequences</taxon>
        <taxon>metagenomes</taxon>
        <taxon>ecological metagenomes</taxon>
    </lineage>
</organism>
<protein>
    <recommendedName>
        <fullName evidence="1">Fibrobacter succinogenes major paralogous domain-containing protein</fullName>
    </recommendedName>
</protein>